<dbReference type="Proteomes" id="UP000051647">
    <property type="component" value="Unassembled WGS sequence"/>
</dbReference>
<dbReference type="EMBL" id="AZFA01000011">
    <property type="protein sequence ID" value="KRL66751.1"/>
    <property type="molecule type" value="Genomic_DNA"/>
</dbReference>
<organism evidence="2 3">
    <name type="scientific">Companilactobacillus versmoldensis DSM 14857 = KCTC 3814</name>
    <dbReference type="NCBI Taxonomy" id="1423815"/>
    <lineage>
        <taxon>Bacteria</taxon>
        <taxon>Bacillati</taxon>
        <taxon>Bacillota</taxon>
        <taxon>Bacilli</taxon>
        <taxon>Lactobacillales</taxon>
        <taxon>Lactobacillaceae</taxon>
        <taxon>Companilactobacillus</taxon>
    </lineage>
</organism>
<feature type="region of interest" description="Disordered" evidence="1">
    <location>
        <begin position="825"/>
        <end position="849"/>
    </location>
</feature>
<gene>
    <name evidence="2" type="ORF">FC27_GL000354</name>
</gene>
<evidence type="ECO:0008006" key="4">
    <source>
        <dbReference type="Google" id="ProtNLM"/>
    </source>
</evidence>
<evidence type="ECO:0000256" key="1">
    <source>
        <dbReference type="SAM" id="MobiDB-lite"/>
    </source>
</evidence>
<accession>A0A0R1SC73</accession>
<evidence type="ECO:0000313" key="3">
    <source>
        <dbReference type="Proteomes" id="UP000051647"/>
    </source>
</evidence>
<sequence length="929" mass="106650">MHKNVAVKSFLLVICIAFISILSGFTEQKNLNDPIDDKNFVEVSQVDSSEQELQLKIKYDFKKNDPIMILNSDQLKCINIDHLEKLIGQKNIGINWDENKLTLNLSDFSKTSDDDSFTIDITSKVPFSLNVTDITGDLLADNSFNVRDDDDDDDEETEIDENSDDHFYDDPQEQDNQEWEEIDRLTISKGKTINYDTDGLHEKVTPILYFGALEYAQQDLSLQQAQMKKPSDNLTAPNSALEILVERRKESDLIYHYTNTYGDSELTQSGRKGSHENFSTTNLFDYSSKDKIENKPRLSSLGNNLSDNPVKTYDYHLYKKEDPLTHKTMQRLTYRQSYEKYEVEITTTQRFDNDNKIVVSTSFKNTGELDIPSFSGYNFRDITFHIDKKNSDNSNPAMEDPVMRSMGASRGVIAFSKNFQNHIEFNLNGFPRAPYAWGLGTVTESSHVNEPYDYPWGNKIKYPNLATLYAASFTDLNDVGLKGNNLPIGTHFFQKGANDPDDTKFDAGLTMHTKNHVLPKDKSVSMTYGISLVRELKHQIVFNLDHDTAETRPAIIHNGEKDIPLKISWKDKSGDNEDIYYSIDRSTEFLKLKSKVTNTNKDKFNFLEINVPIEKLQPGPHDLELYLKNDRKIQSKTIHYHFKILSPEDMMPQVTIDSPSQLTSMENPFDLQNSTLIFNGTWHSLKSKSVHLEYQIDDEKTNNIFTNKVNSKPEKNHRWAIKILLEQFNDLKTHQITFRLIDEEDSTKNGTEIFYFKHGVGNVEIFSPANIHFGTINLPSNTDRYVKPRVNNDHIYLKDQRGEQATPLRINLEVRGFEFEKPFLDSEEVPEHGDNPNLSPDDSDDGSIDSTKTFVPSVIWKDQLIPKDTEQNVTKVEIYQTSPNKDIWDNSEDLTNILKNNLVLKIPKEASKNPGSYVSHWTWTATDAL</sequence>
<reference evidence="2 3" key="1">
    <citation type="journal article" date="2015" name="Genome Announc.">
        <title>Expanding the biotechnology potential of lactobacilli through comparative genomics of 213 strains and associated genera.</title>
        <authorList>
            <person name="Sun Z."/>
            <person name="Harris H.M."/>
            <person name="McCann A."/>
            <person name="Guo C."/>
            <person name="Argimon S."/>
            <person name="Zhang W."/>
            <person name="Yang X."/>
            <person name="Jeffery I.B."/>
            <person name="Cooney J.C."/>
            <person name="Kagawa T.F."/>
            <person name="Liu W."/>
            <person name="Song Y."/>
            <person name="Salvetti E."/>
            <person name="Wrobel A."/>
            <person name="Rasinkangas P."/>
            <person name="Parkhill J."/>
            <person name="Rea M.C."/>
            <person name="O'Sullivan O."/>
            <person name="Ritari J."/>
            <person name="Douillard F.P."/>
            <person name="Paul Ross R."/>
            <person name="Yang R."/>
            <person name="Briner A.E."/>
            <person name="Felis G.E."/>
            <person name="de Vos W.M."/>
            <person name="Barrangou R."/>
            <person name="Klaenhammer T.R."/>
            <person name="Caufield P.W."/>
            <person name="Cui Y."/>
            <person name="Zhang H."/>
            <person name="O'Toole P.W."/>
        </authorList>
    </citation>
    <scope>NUCLEOTIDE SEQUENCE [LARGE SCALE GENOMIC DNA]</scope>
    <source>
        <strain evidence="2 3">DSM 14857</strain>
    </source>
</reference>
<feature type="region of interest" description="Disordered" evidence="1">
    <location>
        <begin position="142"/>
        <end position="177"/>
    </location>
</feature>
<feature type="compositionally biased region" description="Acidic residues" evidence="1">
    <location>
        <begin position="148"/>
        <end position="163"/>
    </location>
</feature>
<dbReference type="OrthoDB" id="2312593at2"/>
<dbReference type="AlphaFoldDB" id="A0A0R1SC73"/>
<dbReference type="PATRIC" id="fig|1423815.3.peg.361"/>
<proteinExistence type="predicted"/>
<dbReference type="RefSeq" id="WP_010623428.1">
    <property type="nucleotide sequence ID" value="NZ_AZFA01000011.1"/>
</dbReference>
<dbReference type="eggNOG" id="ENOG50309UK">
    <property type="taxonomic scope" value="Bacteria"/>
</dbReference>
<dbReference type="STRING" id="1423815.FC27_GL000354"/>
<feature type="compositionally biased region" description="Basic and acidic residues" evidence="1">
    <location>
        <begin position="825"/>
        <end position="834"/>
    </location>
</feature>
<protein>
    <recommendedName>
        <fullName evidence="4">WxL domain-containing protein</fullName>
    </recommendedName>
</protein>
<comment type="caution">
    <text evidence="2">The sequence shown here is derived from an EMBL/GenBank/DDBJ whole genome shotgun (WGS) entry which is preliminary data.</text>
</comment>
<keyword evidence="3" id="KW-1185">Reference proteome</keyword>
<evidence type="ECO:0000313" key="2">
    <source>
        <dbReference type="EMBL" id="KRL66751.1"/>
    </source>
</evidence>
<name>A0A0R1SC73_9LACO</name>